<dbReference type="InterPro" id="IPR029063">
    <property type="entry name" value="SAM-dependent_MTases_sf"/>
</dbReference>
<dbReference type="SUPFAM" id="SSF53335">
    <property type="entry name" value="S-adenosyl-L-methionine-dependent methyltransferases"/>
    <property type="match status" value="1"/>
</dbReference>
<dbReference type="EMBL" id="HBIO01009151">
    <property type="protein sequence ID" value="CAE0462181.1"/>
    <property type="molecule type" value="Transcribed_RNA"/>
</dbReference>
<dbReference type="PANTHER" id="PTHR14614">
    <property type="entry name" value="HEPATOCELLULAR CARCINOMA-ASSOCIATED ANTIGEN"/>
    <property type="match status" value="1"/>
</dbReference>
<dbReference type="Pfam" id="PF10294">
    <property type="entry name" value="Methyltransf_16"/>
    <property type="match status" value="1"/>
</dbReference>
<name>A0A7S3Q159_9STRA</name>
<evidence type="ECO:0000313" key="1">
    <source>
        <dbReference type="EMBL" id="CAE0462181.1"/>
    </source>
</evidence>
<dbReference type="InterPro" id="IPR019410">
    <property type="entry name" value="Methyltransf_16"/>
</dbReference>
<sequence length="263" mass="29296">MSIDVAWKEFNIHGKSDNLDENEEAGDTNFISHLFDNPDDDPYETKEYTFAKLPTEDKTIHLRGQSDIQVSTGLAVWLGSEVLCEYLTNYPNLVKDKKVLEFGAGVGLCGIASHLMGAARVLMTDGDTDVLDNLRHNVNLNIKTSGDEEKSSVSCPQLVWGTGRNAYFFQEAYGTSDVLIATDCVYMTQSLEPLWQSVNELLEPVGGIFLYVNRCAQQVSIELVLKHATSYGFTWAEPTEDGVYTFTRLAKRNVDELQEGSES</sequence>
<protein>
    <recommendedName>
        <fullName evidence="2">Calmodulin-lysine N-methyltransferase</fullName>
    </recommendedName>
</protein>
<organism evidence="1">
    <name type="scientific">Chaetoceros debilis</name>
    <dbReference type="NCBI Taxonomy" id="122233"/>
    <lineage>
        <taxon>Eukaryota</taxon>
        <taxon>Sar</taxon>
        <taxon>Stramenopiles</taxon>
        <taxon>Ochrophyta</taxon>
        <taxon>Bacillariophyta</taxon>
        <taxon>Coscinodiscophyceae</taxon>
        <taxon>Chaetocerotophycidae</taxon>
        <taxon>Chaetocerotales</taxon>
        <taxon>Chaetocerotaceae</taxon>
        <taxon>Chaetoceros</taxon>
    </lineage>
</organism>
<gene>
    <name evidence="1" type="ORF">CDEB00056_LOCUS7022</name>
</gene>
<accession>A0A7S3Q159</accession>
<dbReference type="PANTHER" id="PTHR14614:SF132">
    <property type="entry name" value="PROTEIN-LYSINE METHYLTRANSFERASE C42C1.13"/>
    <property type="match status" value="1"/>
</dbReference>
<dbReference type="AlphaFoldDB" id="A0A7S3Q159"/>
<dbReference type="Gene3D" id="3.40.50.150">
    <property type="entry name" value="Vaccinia Virus protein VP39"/>
    <property type="match status" value="1"/>
</dbReference>
<proteinExistence type="predicted"/>
<evidence type="ECO:0008006" key="2">
    <source>
        <dbReference type="Google" id="ProtNLM"/>
    </source>
</evidence>
<reference evidence="1" key="1">
    <citation type="submission" date="2021-01" db="EMBL/GenBank/DDBJ databases">
        <authorList>
            <person name="Corre E."/>
            <person name="Pelletier E."/>
            <person name="Niang G."/>
            <person name="Scheremetjew M."/>
            <person name="Finn R."/>
            <person name="Kale V."/>
            <person name="Holt S."/>
            <person name="Cochrane G."/>
            <person name="Meng A."/>
            <person name="Brown T."/>
            <person name="Cohen L."/>
        </authorList>
    </citation>
    <scope>NUCLEOTIDE SEQUENCE</scope>
    <source>
        <strain evidence="1">MM31A-1</strain>
    </source>
</reference>